<keyword evidence="2" id="KW-1185">Reference proteome</keyword>
<reference evidence="1" key="1">
    <citation type="submission" date="2020-08" db="EMBL/GenBank/DDBJ databases">
        <title>Multicomponent nature underlies the extraordinary mechanical properties of spider dragline silk.</title>
        <authorList>
            <person name="Kono N."/>
            <person name="Nakamura H."/>
            <person name="Mori M."/>
            <person name="Yoshida Y."/>
            <person name="Ohtoshi R."/>
            <person name="Malay A.D."/>
            <person name="Moran D.A.P."/>
            <person name="Tomita M."/>
            <person name="Numata K."/>
            <person name="Arakawa K."/>
        </authorList>
    </citation>
    <scope>NUCLEOTIDE SEQUENCE</scope>
</reference>
<dbReference type="Proteomes" id="UP000887013">
    <property type="component" value="Unassembled WGS sequence"/>
</dbReference>
<comment type="caution">
    <text evidence="1">The sequence shown here is derived from an EMBL/GenBank/DDBJ whole genome shotgun (WGS) entry which is preliminary data.</text>
</comment>
<name>A0A8X6UFZ4_NEPPI</name>
<organism evidence="1 2">
    <name type="scientific">Nephila pilipes</name>
    <name type="common">Giant wood spider</name>
    <name type="synonym">Nephila maculata</name>
    <dbReference type="NCBI Taxonomy" id="299642"/>
    <lineage>
        <taxon>Eukaryota</taxon>
        <taxon>Metazoa</taxon>
        <taxon>Ecdysozoa</taxon>
        <taxon>Arthropoda</taxon>
        <taxon>Chelicerata</taxon>
        <taxon>Arachnida</taxon>
        <taxon>Araneae</taxon>
        <taxon>Araneomorphae</taxon>
        <taxon>Entelegynae</taxon>
        <taxon>Araneoidea</taxon>
        <taxon>Nephilidae</taxon>
        <taxon>Nephila</taxon>
    </lineage>
</organism>
<accession>A0A8X6UFZ4</accession>
<dbReference type="AlphaFoldDB" id="A0A8X6UFZ4"/>
<evidence type="ECO:0000313" key="1">
    <source>
        <dbReference type="EMBL" id="GFU15854.1"/>
    </source>
</evidence>
<evidence type="ECO:0000313" key="2">
    <source>
        <dbReference type="Proteomes" id="UP000887013"/>
    </source>
</evidence>
<protein>
    <submittedName>
        <fullName evidence="1">Uncharacterized protein</fullName>
    </submittedName>
</protein>
<sequence>MAAYVKACCSRTAEMVAFAACSLAQKCFGSHVEMKTAAATSVRTAVLSMMKEMMPFQPERQECLLEVLHNYQGYPYRAAKDEAPSLKGYHSSKKMRFIITVWNDCHFVFTAPPRQQRAPAQAVRQRNAKRHEKHGARRFLAVRTLPAASGAGKGAAASSAVLYGAAQNATSAGTAALRNARQVTPCCVWREDGQI</sequence>
<proteinExistence type="predicted"/>
<dbReference type="EMBL" id="BMAW01126236">
    <property type="protein sequence ID" value="GFU15854.1"/>
    <property type="molecule type" value="Genomic_DNA"/>
</dbReference>
<gene>
    <name evidence="1" type="ORF">NPIL_133391</name>
</gene>